<dbReference type="InterPro" id="IPR011663">
    <property type="entry name" value="UTRA"/>
</dbReference>
<evidence type="ECO:0000256" key="3">
    <source>
        <dbReference type="ARBA" id="ARBA00023163"/>
    </source>
</evidence>
<organism evidence="5 6">
    <name type="scientific">Corynebacterium cystitidis DSM 20524</name>
    <dbReference type="NCBI Taxonomy" id="1121357"/>
    <lineage>
        <taxon>Bacteria</taxon>
        <taxon>Bacillati</taxon>
        <taxon>Actinomycetota</taxon>
        <taxon>Actinomycetes</taxon>
        <taxon>Mycobacteriales</taxon>
        <taxon>Corynebacteriaceae</taxon>
        <taxon>Corynebacterium</taxon>
    </lineage>
</organism>
<dbReference type="Gene3D" id="3.40.1410.10">
    <property type="entry name" value="Chorismate lyase-like"/>
    <property type="match status" value="1"/>
</dbReference>
<dbReference type="InterPro" id="IPR036390">
    <property type="entry name" value="WH_DNA-bd_sf"/>
</dbReference>
<reference evidence="6" key="1">
    <citation type="submission" date="2016-10" db="EMBL/GenBank/DDBJ databases">
        <authorList>
            <person name="Varghese N."/>
            <person name="Submissions S."/>
        </authorList>
    </citation>
    <scope>NUCLEOTIDE SEQUENCE [LARGE SCALE GENOMIC DNA]</scope>
    <source>
        <strain evidence="6">DSM 20524</strain>
    </source>
</reference>
<dbReference type="SMART" id="SM00345">
    <property type="entry name" value="HTH_GNTR"/>
    <property type="match status" value="1"/>
</dbReference>
<dbReference type="GO" id="GO:0003677">
    <property type="term" value="F:DNA binding"/>
    <property type="evidence" value="ECO:0007669"/>
    <property type="project" value="UniProtKB-KW"/>
</dbReference>
<dbReference type="Gene3D" id="1.10.10.10">
    <property type="entry name" value="Winged helix-like DNA-binding domain superfamily/Winged helix DNA-binding domain"/>
    <property type="match status" value="1"/>
</dbReference>
<dbReference type="InterPro" id="IPR028978">
    <property type="entry name" value="Chorismate_lyase_/UTRA_dom_sf"/>
</dbReference>
<dbReference type="CDD" id="cd07377">
    <property type="entry name" value="WHTH_GntR"/>
    <property type="match status" value="1"/>
</dbReference>
<dbReference type="PANTHER" id="PTHR44846">
    <property type="entry name" value="MANNOSYL-D-GLYCERATE TRANSPORT/METABOLISM SYSTEM REPRESSOR MNGR-RELATED"/>
    <property type="match status" value="1"/>
</dbReference>
<dbReference type="InterPro" id="IPR000524">
    <property type="entry name" value="Tscrpt_reg_HTH_GntR"/>
</dbReference>
<evidence type="ECO:0000256" key="2">
    <source>
        <dbReference type="ARBA" id="ARBA00023125"/>
    </source>
</evidence>
<evidence type="ECO:0000313" key="5">
    <source>
        <dbReference type="EMBL" id="SER88822.1"/>
    </source>
</evidence>
<dbReference type="SUPFAM" id="SSF46785">
    <property type="entry name" value="Winged helix' DNA-binding domain"/>
    <property type="match status" value="1"/>
</dbReference>
<dbReference type="InterPro" id="IPR050679">
    <property type="entry name" value="Bact_HTH_transcr_reg"/>
</dbReference>
<dbReference type="SMART" id="SM00866">
    <property type="entry name" value="UTRA"/>
    <property type="match status" value="1"/>
</dbReference>
<proteinExistence type="predicted"/>
<dbReference type="InterPro" id="IPR036388">
    <property type="entry name" value="WH-like_DNA-bd_sf"/>
</dbReference>
<dbReference type="PANTHER" id="PTHR44846:SF1">
    <property type="entry name" value="MANNOSYL-D-GLYCERATE TRANSPORT_METABOLISM SYSTEM REPRESSOR MNGR-RELATED"/>
    <property type="match status" value="1"/>
</dbReference>
<evidence type="ECO:0000256" key="1">
    <source>
        <dbReference type="ARBA" id="ARBA00023015"/>
    </source>
</evidence>
<feature type="domain" description="HTH gntR-type" evidence="4">
    <location>
        <begin position="7"/>
        <end position="75"/>
    </location>
</feature>
<dbReference type="SUPFAM" id="SSF64288">
    <property type="entry name" value="Chorismate lyase-like"/>
    <property type="match status" value="1"/>
</dbReference>
<keyword evidence="2" id="KW-0238">DNA-binding</keyword>
<keyword evidence="3" id="KW-0804">Transcription</keyword>
<evidence type="ECO:0000259" key="4">
    <source>
        <dbReference type="PROSITE" id="PS50949"/>
    </source>
</evidence>
<evidence type="ECO:0000313" key="6">
    <source>
        <dbReference type="Proteomes" id="UP000198929"/>
    </source>
</evidence>
<dbReference type="PRINTS" id="PR00035">
    <property type="entry name" value="HTHGNTR"/>
</dbReference>
<dbReference type="GO" id="GO:0003700">
    <property type="term" value="F:DNA-binding transcription factor activity"/>
    <property type="evidence" value="ECO:0007669"/>
    <property type="project" value="InterPro"/>
</dbReference>
<gene>
    <name evidence="5" type="ORF">SAMN05661109_01284</name>
</gene>
<dbReference type="Pfam" id="PF07702">
    <property type="entry name" value="UTRA"/>
    <property type="match status" value="1"/>
</dbReference>
<dbReference type="PROSITE" id="PS50949">
    <property type="entry name" value="HTH_GNTR"/>
    <property type="match status" value="1"/>
</dbReference>
<dbReference type="STRING" id="1121357.SAMN05661109_01284"/>
<sequence>MSRLRPPQQHEEIAEFIRQEIFTGRYQPGDPLPSEAELCQQFASSRGPVRQAMSTLRSEGLISSGRGRRSIVLENTPTESFDAVFSVTAWLKALGKKPGQKTLGMTRQPASGEIAEALEMRKGDAIVSVHRVRSADGEPVMVERMHFPADIGRHLLDFNTDTGSIHRHLLRLGVDFNNMSRTLVAIPASKEDAEALEVEQGYPLFRMLMRCYTHSGQPIELADYRYRSDKIQLGMNNVRGSSSPLWVNIPTDYDRNLEKAAVRA</sequence>
<keyword evidence="6" id="KW-1185">Reference proteome</keyword>
<protein>
    <submittedName>
        <fullName evidence="5">GntR family transcriptional regulator</fullName>
    </submittedName>
</protein>
<keyword evidence="1" id="KW-0805">Transcription regulation</keyword>
<dbReference type="GO" id="GO:0045892">
    <property type="term" value="P:negative regulation of DNA-templated transcription"/>
    <property type="evidence" value="ECO:0007669"/>
    <property type="project" value="TreeGrafter"/>
</dbReference>
<accession>A0A1H9SUZ3</accession>
<dbReference type="EMBL" id="FOGQ01000004">
    <property type="protein sequence ID" value="SER88822.1"/>
    <property type="molecule type" value="Genomic_DNA"/>
</dbReference>
<dbReference type="AlphaFoldDB" id="A0A1H9SUZ3"/>
<name>A0A1H9SUZ3_9CORY</name>
<dbReference type="RefSeq" id="WP_092257858.1">
    <property type="nucleotide sequence ID" value="NZ_CP047199.1"/>
</dbReference>
<dbReference type="Proteomes" id="UP000198929">
    <property type="component" value="Unassembled WGS sequence"/>
</dbReference>
<dbReference type="Pfam" id="PF00392">
    <property type="entry name" value="GntR"/>
    <property type="match status" value="1"/>
</dbReference>